<name>A0ABU0Q3L9_STRAH</name>
<feature type="region of interest" description="Disordered" evidence="1">
    <location>
        <begin position="73"/>
        <end position="116"/>
    </location>
</feature>
<dbReference type="Proteomes" id="UP001243364">
    <property type="component" value="Unassembled WGS sequence"/>
</dbReference>
<proteinExistence type="predicted"/>
<sequence>METRSTRPPRSPQPPGPIRWVAVFRNATSGSWRPAAESPDRTPVLYAIGEMAQAVRARGEEVAVDLWGPGENGEWARFDPTPASPETSAPAASVTPAAPTNPAASTAVGPGAGHARHVERMEDRRHQVIMAGLSRAGLYDLAAEDVTAVRTLVDHVDEATLRRIAHWMAVAAGPVE</sequence>
<evidence type="ECO:0000313" key="2">
    <source>
        <dbReference type="EMBL" id="MDQ0685264.1"/>
    </source>
</evidence>
<gene>
    <name evidence="2" type="ORF">QFZ56_004227</name>
</gene>
<feature type="compositionally biased region" description="Low complexity" evidence="1">
    <location>
        <begin position="80"/>
        <end position="107"/>
    </location>
</feature>
<accession>A0ABU0Q3L9</accession>
<comment type="caution">
    <text evidence="2">The sequence shown here is derived from an EMBL/GenBank/DDBJ whole genome shotgun (WGS) entry which is preliminary data.</text>
</comment>
<organism evidence="2 3">
    <name type="scientific">Streptomyces achromogenes</name>
    <dbReference type="NCBI Taxonomy" id="67255"/>
    <lineage>
        <taxon>Bacteria</taxon>
        <taxon>Bacillati</taxon>
        <taxon>Actinomycetota</taxon>
        <taxon>Actinomycetes</taxon>
        <taxon>Kitasatosporales</taxon>
        <taxon>Streptomycetaceae</taxon>
        <taxon>Streptomyces</taxon>
    </lineage>
</organism>
<protein>
    <submittedName>
        <fullName evidence="2">Uncharacterized protein</fullName>
    </submittedName>
</protein>
<dbReference type="EMBL" id="JAUSYA010000001">
    <property type="protein sequence ID" value="MDQ0685264.1"/>
    <property type="molecule type" value="Genomic_DNA"/>
</dbReference>
<reference evidence="2 3" key="1">
    <citation type="submission" date="2023-07" db="EMBL/GenBank/DDBJ databases">
        <title>Comparative genomics of wheat-associated soil bacteria to identify genetic determinants of phenazine resistance.</title>
        <authorList>
            <person name="Mouncey N."/>
        </authorList>
    </citation>
    <scope>NUCLEOTIDE SEQUENCE [LARGE SCALE GENOMIC DNA]</scope>
    <source>
        <strain evidence="2 3">W4I19-2</strain>
    </source>
</reference>
<keyword evidence="3" id="KW-1185">Reference proteome</keyword>
<evidence type="ECO:0000313" key="3">
    <source>
        <dbReference type="Proteomes" id="UP001243364"/>
    </source>
</evidence>
<dbReference type="RefSeq" id="WP_307044867.1">
    <property type="nucleotide sequence ID" value="NZ_JAUSYA010000001.1"/>
</dbReference>
<evidence type="ECO:0000256" key="1">
    <source>
        <dbReference type="SAM" id="MobiDB-lite"/>
    </source>
</evidence>